<dbReference type="EC" id="2.7.11.1" evidence="1"/>
<evidence type="ECO:0000256" key="2">
    <source>
        <dbReference type="ARBA" id="ARBA00022679"/>
    </source>
</evidence>
<evidence type="ECO:0000313" key="12">
    <source>
        <dbReference type="Proteomes" id="UP001254608"/>
    </source>
</evidence>
<evidence type="ECO:0000256" key="4">
    <source>
        <dbReference type="ARBA" id="ARBA00022777"/>
    </source>
</evidence>
<comment type="caution">
    <text evidence="11">The sequence shown here is derived from an EMBL/GenBank/DDBJ whole genome shotgun (WGS) entry which is preliminary data.</text>
</comment>
<evidence type="ECO:0000256" key="3">
    <source>
        <dbReference type="ARBA" id="ARBA00022741"/>
    </source>
</evidence>
<evidence type="ECO:0000256" key="8">
    <source>
        <dbReference type="SAM" id="Phobius"/>
    </source>
</evidence>
<proteinExistence type="predicted"/>
<evidence type="ECO:0000259" key="10">
    <source>
        <dbReference type="PROSITE" id="PS51755"/>
    </source>
</evidence>
<name>A0ABU2WJN7_9GAMM</name>
<evidence type="ECO:0000256" key="5">
    <source>
        <dbReference type="ARBA" id="ARBA00022840"/>
    </source>
</evidence>
<protein>
    <recommendedName>
        <fullName evidence="1">non-specific serine/threonine protein kinase</fullName>
        <ecNumber evidence="1">2.7.11.1</ecNumber>
    </recommendedName>
</protein>
<dbReference type="CDD" id="cd00383">
    <property type="entry name" value="trans_reg_C"/>
    <property type="match status" value="1"/>
</dbReference>
<accession>A0ABU2WJN7</accession>
<dbReference type="InterPro" id="IPR008271">
    <property type="entry name" value="Ser/Thr_kinase_AS"/>
</dbReference>
<dbReference type="PROSITE" id="PS50011">
    <property type="entry name" value="PROTEIN_KINASE_DOM"/>
    <property type="match status" value="1"/>
</dbReference>
<dbReference type="Proteomes" id="UP001254608">
    <property type="component" value="Unassembled WGS sequence"/>
</dbReference>
<dbReference type="PANTHER" id="PTHR43671:SF13">
    <property type="entry name" value="SERINE_THREONINE-PROTEIN KINASE NEK2"/>
    <property type="match status" value="1"/>
</dbReference>
<dbReference type="SUPFAM" id="SSF56112">
    <property type="entry name" value="Protein kinase-like (PK-like)"/>
    <property type="match status" value="1"/>
</dbReference>
<dbReference type="Gene3D" id="1.10.510.10">
    <property type="entry name" value="Transferase(Phosphotransferase) domain 1"/>
    <property type="match status" value="1"/>
</dbReference>
<keyword evidence="8" id="KW-0472">Membrane</keyword>
<keyword evidence="8" id="KW-1133">Transmembrane helix</keyword>
<gene>
    <name evidence="11" type="ORF">RM530_07925</name>
</gene>
<dbReference type="InterPro" id="IPR001867">
    <property type="entry name" value="OmpR/PhoB-type_DNA-bd"/>
</dbReference>
<dbReference type="CDD" id="cd14014">
    <property type="entry name" value="STKc_PknB_like"/>
    <property type="match status" value="1"/>
</dbReference>
<keyword evidence="12" id="KW-1185">Reference proteome</keyword>
<dbReference type="InterPro" id="IPR016032">
    <property type="entry name" value="Sig_transdc_resp-reg_C-effctor"/>
</dbReference>
<feature type="domain" description="OmpR/PhoB-type" evidence="10">
    <location>
        <begin position="10"/>
        <end position="106"/>
    </location>
</feature>
<dbReference type="Pfam" id="PF00486">
    <property type="entry name" value="Trans_reg_C"/>
    <property type="match status" value="1"/>
</dbReference>
<keyword evidence="3" id="KW-0547">Nucleotide-binding</keyword>
<dbReference type="EMBL" id="JAVRIC010000008">
    <property type="protein sequence ID" value="MDT0497292.1"/>
    <property type="molecule type" value="Genomic_DNA"/>
</dbReference>
<feature type="transmembrane region" description="Helical" evidence="8">
    <location>
        <begin position="431"/>
        <end position="452"/>
    </location>
</feature>
<reference evidence="11 12" key="1">
    <citation type="submission" date="2023-09" db="EMBL/GenBank/DDBJ databases">
        <authorList>
            <person name="Rey-Velasco X."/>
        </authorList>
    </citation>
    <scope>NUCLEOTIDE SEQUENCE [LARGE SCALE GENOMIC DNA]</scope>
    <source>
        <strain evidence="11 12">W345</strain>
    </source>
</reference>
<keyword evidence="2" id="KW-0808">Transferase</keyword>
<sequence>MGDEGGSARRARWAFGEFELDETRRELCFRGQVVTLEPKPFNLLMLFLRHQAELITKDDLIDALWAGRIVTESVLTRCVAKLRQSLNDDAQEWIKTVHGYGYRFDAPVTLLNEEAGASAAAKVDLVAGAAVPLRSNWRLLRRLGRSGDAWLAEHAKTRALRVYKFTNDPRALPGLKREVTIFRLLKESIGDARCSVEVIDWNFDEPPWFIESEYCVGGSLQEWLEAQGGVQAVPLAVRLDIIIQIAEALAQVHALGVLHKDLKPANVLIVPEGVGGIRIRLGDFGSGRLLDPARLEALDITRMGFTTLVDEATTSSGTPLYYAPEIVAGKPFTVQADIYALGVMLFQLVTGNLRRPLAPGWEREVDDEMLREDIGLAADGNPDDRLSDVALLADRLRQIEARRDASLREQRAREQAEAERRAAERMRARRAGIRVAVVVLILGLMVSTYLYFQARSARDRAETEARRAQAVSDFLSQGMLATISRGEQPVKDLTVKQLLDAASAEVPTRFPGQPDIAAQIYEALGRSQLALEFPGQAYTDLDHALSLLESSGKQTSESAVALTETLVGLAWPVGQLGDQLPRYQAILDAATLELGGGHPRVLSLRFALASARARNGEWVRAGEDLRQAGTLMARAAGHDRALLRRTQLSYSAVLLDLTSYGEAERLLRQLLQSGELSPVDTATARARLGQVLSRTGRYHEAAVELDAAQAIFRDWMKDDGASMLTVDLYRAYLQLEQHRPELAIPQLNSVLAVVQGWAGRGVDQSYVEFEAIGRAQMQQGDLERATATLEQAVAVADKALGAAHPLTRGIRLALIEAWRRSGRMDQAWAGLNGAEALNFDDLPPMHLYKADLHRERGMVLLSRGDRSTARDELRKAAHIYDAVLGAGHWRTQELARRLAALA</sequence>
<feature type="domain" description="Protein kinase" evidence="9">
    <location>
        <begin position="109"/>
        <end position="452"/>
    </location>
</feature>
<evidence type="ECO:0000256" key="7">
    <source>
        <dbReference type="PROSITE-ProRule" id="PRU01091"/>
    </source>
</evidence>
<dbReference type="Gene3D" id="1.10.10.10">
    <property type="entry name" value="Winged helix-like DNA-binding domain superfamily/Winged helix DNA-binding domain"/>
    <property type="match status" value="1"/>
</dbReference>
<dbReference type="PROSITE" id="PS00108">
    <property type="entry name" value="PROTEIN_KINASE_ST"/>
    <property type="match status" value="1"/>
</dbReference>
<keyword evidence="6 7" id="KW-0238">DNA-binding</keyword>
<dbReference type="InterPro" id="IPR019734">
    <property type="entry name" value="TPR_rpt"/>
</dbReference>
<organism evidence="11 12">
    <name type="scientific">Banduia mediterranea</name>
    <dbReference type="NCBI Taxonomy" id="3075609"/>
    <lineage>
        <taxon>Bacteria</taxon>
        <taxon>Pseudomonadati</taxon>
        <taxon>Pseudomonadota</taxon>
        <taxon>Gammaproteobacteria</taxon>
        <taxon>Nevskiales</taxon>
        <taxon>Algiphilaceae</taxon>
        <taxon>Banduia</taxon>
    </lineage>
</organism>
<dbReference type="InterPro" id="IPR036388">
    <property type="entry name" value="WH-like_DNA-bd_sf"/>
</dbReference>
<dbReference type="Gene3D" id="1.25.40.10">
    <property type="entry name" value="Tetratricopeptide repeat domain"/>
    <property type="match status" value="2"/>
</dbReference>
<dbReference type="SMART" id="SM00220">
    <property type="entry name" value="S_TKc"/>
    <property type="match status" value="1"/>
</dbReference>
<dbReference type="InterPro" id="IPR011990">
    <property type="entry name" value="TPR-like_helical_dom_sf"/>
</dbReference>
<keyword evidence="5" id="KW-0067">ATP-binding</keyword>
<dbReference type="SMART" id="SM00862">
    <property type="entry name" value="Trans_reg_C"/>
    <property type="match status" value="1"/>
</dbReference>
<dbReference type="PROSITE" id="PS51755">
    <property type="entry name" value="OMPR_PHOB"/>
    <property type="match status" value="1"/>
</dbReference>
<evidence type="ECO:0000313" key="11">
    <source>
        <dbReference type="EMBL" id="MDT0497292.1"/>
    </source>
</evidence>
<dbReference type="Pfam" id="PF00069">
    <property type="entry name" value="Pkinase"/>
    <property type="match status" value="1"/>
</dbReference>
<evidence type="ECO:0000256" key="6">
    <source>
        <dbReference type="ARBA" id="ARBA00023125"/>
    </source>
</evidence>
<dbReference type="InterPro" id="IPR000719">
    <property type="entry name" value="Prot_kinase_dom"/>
</dbReference>
<dbReference type="RefSeq" id="WP_311364682.1">
    <property type="nucleotide sequence ID" value="NZ_JAVRIC010000008.1"/>
</dbReference>
<dbReference type="SUPFAM" id="SSF48452">
    <property type="entry name" value="TPR-like"/>
    <property type="match status" value="2"/>
</dbReference>
<keyword evidence="8" id="KW-0812">Transmembrane</keyword>
<dbReference type="SMART" id="SM00028">
    <property type="entry name" value="TPR"/>
    <property type="match status" value="4"/>
</dbReference>
<dbReference type="PANTHER" id="PTHR43671">
    <property type="entry name" value="SERINE/THREONINE-PROTEIN KINASE NEK"/>
    <property type="match status" value="1"/>
</dbReference>
<dbReference type="InterPro" id="IPR050660">
    <property type="entry name" value="NEK_Ser/Thr_kinase"/>
</dbReference>
<evidence type="ECO:0000259" key="9">
    <source>
        <dbReference type="PROSITE" id="PS50011"/>
    </source>
</evidence>
<dbReference type="SUPFAM" id="SSF46894">
    <property type="entry name" value="C-terminal effector domain of the bipartite response regulators"/>
    <property type="match status" value="1"/>
</dbReference>
<evidence type="ECO:0000256" key="1">
    <source>
        <dbReference type="ARBA" id="ARBA00012513"/>
    </source>
</evidence>
<feature type="DNA-binding region" description="OmpR/PhoB-type" evidence="7">
    <location>
        <begin position="10"/>
        <end position="106"/>
    </location>
</feature>
<keyword evidence="4" id="KW-0418">Kinase</keyword>
<dbReference type="InterPro" id="IPR011009">
    <property type="entry name" value="Kinase-like_dom_sf"/>
</dbReference>